<dbReference type="EMBL" id="JASEJX010000009">
    <property type="protein sequence ID" value="KAK4520637.1"/>
    <property type="molecule type" value="Genomic_DNA"/>
</dbReference>
<dbReference type="GeneID" id="89950201"/>
<proteinExistence type="predicted"/>
<evidence type="ECO:0000313" key="2">
    <source>
        <dbReference type="EMBL" id="KAK4520637.1"/>
    </source>
</evidence>
<dbReference type="RefSeq" id="XP_064687303.1">
    <property type="nucleotide sequence ID" value="XM_064825789.1"/>
</dbReference>
<evidence type="ECO:0000259" key="1">
    <source>
        <dbReference type="Pfam" id="PF13966"/>
    </source>
</evidence>
<comment type="caution">
    <text evidence="2">The sequence shown here is derived from an EMBL/GenBank/DDBJ whole genome shotgun (WGS) entry which is preliminary data.</text>
</comment>
<feature type="domain" description="Reverse transcriptase zinc-binding" evidence="1">
    <location>
        <begin position="264"/>
        <end position="333"/>
    </location>
</feature>
<sequence length="420" mass="49383">MLKPTKRFLEKVKSCVYQFVWKKKRPLLRKELIFLPKSRGGLAVLNPSLQQLILQKRWLNYLVKPQKYPSFLLPFMLYHVSLLPASSEFPYLAFVDAEYRKPYLIHKDLSIWHSIFAMYDYFDFSGLQQVDFLPVQTILQLPLHKLLIGLSDDHWLRRHPKFPASKFLIFDSQQQRLRLRVASEYSRYSLLCASLYQEILMLKTVKLVPGVWPDILQPPSTSTLDWTSFDFFGKLGTKDLWTQYHPVTFRQQQQQLVPSDHRFNNSMVKTLWSAPAHPAARTVLYRALSKCIPHKSYLYTIGTVENSICPFCALGIDTLRHFLVDCSVKWHLWQSVISQYYAKYPLTSEIIYGIVRYLHLPRFIKDRSKYIAVISTTLWQMWNLYWLHGSQNPVPLSTASIEHFSSRTVCLIDRQLPTTI</sequence>
<keyword evidence="3" id="KW-1185">Reference proteome</keyword>
<reference evidence="2 3" key="1">
    <citation type="submission" date="2022-11" db="EMBL/GenBank/DDBJ databases">
        <title>Mucor velutinosus strain NIH1002 WGS.</title>
        <authorList>
            <person name="Subramanian P."/>
            <person name="Mullikin J.C."/>
            <person name="Segre J.A."/>
            <person name="Zelazny A.M."/>
        </authorList>
    </citation>
    <scope>NUCLEOTIDE SEQUENCE [LARGE SCALE GENOMIC DNA]</scope>
    <source>
        <strain evidence="2 3">NIH1002</strain>
    </source>
</reference>
<name>A0AAN7DNK7_9FUNG</name>
<dbReference type="Pfam" id="PF13966">
    <property type="entry name" value="zf-RVT"/>
    <property type="match status" value="1"/>
</dbReference>
<protein>
    <recommendedName>
        <fullName evidence="1">Reverse transcriptase zinc-binding domain-containing protein</fullName>
    </recommendedName>
</protein>
<accession>A0AAN7DNK7</accession>
<evidence type="ECO:0000313" key="3">
    <source>
        <dbReference type="Proteomes" id="UP001304243"/>
    </source>
</evidence>
<gene>
    <name evidence="2" type="ORF">ATC70_006515</name>
</gene>
<dbReference type="Proteomes" id="UP001304243">
    <property type="component" value="Unassembled WGS sequence"/>
</dbReference>
<dbReference type="InterPro" id="IPR026960">
    <property type="entry name" value="RVT-Znf"/>
</dbReference>
<organism evidence="2 3">
    <name type="scientific">Mucor velutinosus</name>
    <dbReference type="NCBI Taxonomy" id="708070"/>
    <lineage>
        <taxon>Eukaryota</taxon>
        <taxon>Fungi</taxon>
        <taxon>Fungi incertae sedis</taxon>
        <taxon>Mucoromycota</taxon>
        <taxon>Mucoromycotina</taxon>
        <taxon>Mucoromycetes</taxon>
        <taxon>Mucorales</taxon>
        <taxon>Mucorineae</taxon>
        <taxon>Mucoraceae</taxon>
        <taxon>Mucor</taxon>
    </lineage>
</organism>
<dbReference type="AlphaFoldDB" id="A0AAN7DNK7"/>